<keyword evidence="5" id="KW-1185">Reference proteome</keyword>
<dbReference type="InterPro" id="IPR018378">
    <property type="entry name" value="C-type_lectin_CS"/>
</dbReference>
<evidence type="ECO:0000256" key="2">
    <source>
        <dbReference type="SAM" id="SignalP"/>
    </source>
</evidence>
<name>A0A3P8NPU7_ASTCA</name>
<dbReference type="SMART" id="SM00034">
    <property type="entry name" value="CLECT"/>
    <property type="match status" value="1"/>
</dbReference>
<feature type="signal peptide" evidence="2">
    <location>
        <begin position="1"/>
        <end position="19"/>
    </location>
</feature>
<dbReference type="GeneTree" id="ENSGT01030000234575"/>
<reference evidence="4" key="3">
    <citation type="submission" date="2025-09" db="UniProtKB">
        <authorList>
            <consortium name="Ensembl"/>
        </authorList>
    </citation>
    <scope>IDENTIFICATION</scope>
</reference>
<sequence>MKLLVVAALLCGSMFLTTAYVSGGAGGLIPTAKSYRFNMSSGCPYGWTHFNQRCFVYIPRSMSWAQAERNCLSMGAHLASVHSSSEYHHILKLTGDHGYKETWIGGTDASEENVWLWSDGTPFHYTHWCPGEPNNSGKQDCLQMNYGDSKCWDDMQCHENRPSVCAKKISKHQG</sequence>
<evidence type="ECO:0000259" key="3">
    <source>
        <dbReference type="PROSITE" id="PS50041"/>
    </source>
</evidence>
<dbReference type="Bgee" id="ENSACLG00000004578">
    <property type="expression patterns" value="Expressed in ovary and 1 other cell type or tissue"/>
</dbReference>
<dbReference type="SUPFAM" id="SSF56436">
    <property type="entry name" value="C-type lectin-like"/>
    <property type="match status" value="1"/>
</dbReference>
<proteinExistence type="predicted"/>
<dbReference type="PROSITE" id="PS50041">
    <property type="entry name" value="C_TYPE_LECTIN_2"/>
    <property type="match status" value="1"/>
</dbReference>
<dbReference type="CDD" id="cd00037">
    <property type="entry name" value="CLECT"/>
    <property type="match status" value="1"/>
</dbReference>
<dbReference type="PRINTS" id="PR00356">
    <property type="entry name" value="ANTIFREEZEII"/>
</dbReference>
<organism evidence="4 5">
    <name type="scientific">Astatotilapia calliptera</name>
    <name type="common">Eastern happy</name>
    <name type="synonym">Chromis callipterus</name>
    <dbReference type="NCBI Taxonomy" id="8154"/>
    <lineage>
        <taxon>Eukaryota</taxon>
        <taxon>Metazoa</taxon>
        <taxon>Chordata</taxon>
        <taxon>Craniata</taxon>
        <taxon>Vertebrata</taxon>
        <taxon>Euteleostomi</taxon>
        <taxon>Actinopterygii</taxon>
        <taxon>Neopterygii</taxon>
        <taxon>Teleostei</taxon>
        <taxon>Neoteleostei</taxon>
        <taxon>Acanthomorphata</taxon>
        <taxon>Ovalentaria</taxon>
        <taxon>Cichlomorphae</taxon>
        <taxon>Cichliformes</taxon>
        <taxon>Cichlidae</taxon>
        <taxon>African cichlids</taxon>
        <taxon>Pseudocrenilabrinae</taxon>
        <taxon>Haplochromini</taxon>
        <taxon>Astatotilapia</taxon>
    </lineage>
</organism>
<dbReference type="InterPro" id="IPR016187">
    <property type="entry name" value="CTDL_fold"/>
</dbReference>
<dbReference type="Ensembl" id="ENSACLT00000006984.2">
    <property type="protein sequence ID" value="ENSACLP00000006831.2"/>
    <property type="gene ID" value="ENSACLG00000004578.2"/>
</dbReference>
<keyword evidence="2" id="KW-0732">Signal</keyword>
<dbReference type="InterPro" id="IPR016186">
    <property type="entry name" value="C-type_lectin-like/link_sf"/>
</dbReference>
<dbReference type="PROSITE" id="PS00615">
    <property type="entry name" value="C_TYPE_LECTIN_1"/>
    <property type="match status" value="1"/>
</dbReference>
<dbReference type="InterPro" id="IPR001304">
    <property type="entry name" value="C-type_lectin-like"/>
</dbReference>
<feature type="chain" id="PRO_5044249685" description="C-type lectin domain-containing protein" evidence="2">
    <location>
        <begin position="20"/>
        <end position="174"/>
    </location>
</feature>
<dbReference type="InterPro" id="IPR002353">
    <property type="entry name" value="AntifreezeII"/>
</dbReference>
<dbReference type="PANTHER" id="PTHR22803">
    <property type="entry name" value="MANNOSE, PHOSPHOLIPASE, LECTIN RECEPTOR RELATED"/>
    <property type="match status" value="1"/>
</dbReference>
<feature type="domain" description="C-type lectin" evidence="3">
    <location>
        <begin position="50"/>
        <end position="166"/>
    </location>
</feature>
<evidence type="ECO:0000313" key="5">
    <source>
        <dbReference type="Proteomes" id="UP000265100"/>
    </source>
</evidence>
<dbReference type="GeneID" id="113009136"/>
<accession>A0A3P8NPU7</accession>
<evidence type="ECO:0000256" key="1">
    <source>
        <dbReference type="ARBA" id="ARBA00023157"/>
    </source>
</evidence>
<dbReference type="Pfam" id="PF00059">
    <property type="entry name" value="Lectin_C"/>
    <property type="match status" value="1"/>
</dbReference>
<reference evidence="4" key="2">
    <citation type="submission" date="2025-08" db="UniProtKB">
        <authorList>
            <consortium name="Ensembl"/>
        </authorList>
    </citation>
    <scope>IDENTIFICATION</scope>
</reference>
<dbReference type="Gene3D" id="3.10.100.10">
    <property type="entry name" value="Mannose-Binding Protein A, subunit A"/>
    <property type="match status" value="1"/>
</dbReference>
<reference evidence="4" key="1">
    <citation type="submission" date="2018-05" db="EMBL/GenBank/DDBJ databases">
        <authorList>
            <person name="Datahose"/>
        </authorList>
    </citation>
    <scope>NUCLEOTIDE SEQUENCE</scope>
</reference>
<dbReference type="RefSeq" id="XP_026003056.1">
    <property type="nucleotide sequence ID" value="XM_026147271.1"/>
</dbReference>
<protein>
    <recommendedName>
        <fullName evidence="3">C-type lectin domain-containing protein</fullName>
    </recommendedName>
</protein>
<keyword evidence="1" id="KW-1015">Disulfide bond</keyword>
<evidence type="ECO:0000313" key="4">
    <source>
        <dbReference type="Ensembl" id="ENSACLP00000006831.2"/>
    </source>
</evidence>
<dbReference type="AlphaFoldDB" id="A0A3P8NPU7"/>
<dbReference type="Proteomes" id="UP000265100">
    <property type="component" value="Chromosome 2"/>
</dbReference>
<dbReference type="InterPro" id="IPR050111">
    <property type="entry name" value="C-type_lectin/snaclec_domain"/>
</dbReference>